<proteinExistence type="predicted"/>
<accession>A0A5C6FIM7</accession>
<dbReference type="EMBL" id="SJPZ01000002">
    <property type="protein sequence ID" value="TWU61817.1"/>
    <property type="molecule type" value="Genomic_DNA"/>
</dbReference>
<evidence type="ECO:0000256" key="1">
    <source>
        <dbReference type="SAM" id="MobiDB-lite"/>
    </source>
</evidence>
<comment type="caution">
    <text evidence="2">The sequence shown here is derived from an EMBL/GenBank/DDBJ whole genome shotgun (WGS) entry which is preliminary data.</text>
</comment>
<protein>
    <submittedName>
        <fullName evidence="2">Uncharacterized protein</fullName>
    </submittedName>
</protein>
<dbReference type="AlphaFoldDB" id="A0A5C6FIM7"/>
<reference evidence="2 3" key="1">
    <citation type="submission" date="2019-02" db="EMBL/GenBank/DDBJ databases">
        <title>Deep-cultivation of Planctomycetes and their phenomic and genomic characterization uncovers novel biology.</title>
        <authorList>
            <person name="Wiegand S."/>
            <person name="Jogler M."/>
            <person name="Boedeker C."/>
            <person name="Pinto D."/>
            <person name="Vollmers J."/>
            <person name="Rivas-Marin E."/>
            <person name="Kohn T."/>
            <person name="Peeters S.H."/>
            <person name="Heuer A."/>
            <person name="Rast P."/>
            <person name="Oberbeckmann S."/>
            <person name="Bunk B."/>
            <person name="Jeske O."/>
            <person name="Meyerdierks A."/>
            <person name="Storesund J.E."/>
            <person name="Kallscheuer N."/>
            <person name="Luecker S."/>
            <person name="Lage O.M."/>
            <person name="Pohl T."/>
            <person name="Merkel B.J."/>
            <person name="Hornburger P."/>
            <person name="Mueller R.-W."/>
            <person name="Bruemmer F."/>
            <person name="Labrenz M."/>
            <person name="Spormann A.M."/>
            <person name="Op Den Camp H."/>
            <person name="Overmann J."/>
            <person name="Amann R."/>
            <person name="Jetten M.S.M."/>
            <person name="Mascher T."/>
            <person name="Medema M.H."/>
            <person name="Devos D.P."/>
            <person name="Kaster A.-K."/>
            <person name="Ovreas L."/>
            <person name="Rohde M."/>
            <person name="Galperin M.Y."/>
            <person name="Jogler C."/>
        </authorList>
    </citation>
    <scope>NUCLEOTIDE SEQUENCE [LARGE SCALE GENOMIC DNA]</scope>
    <source>
        <strain evidence="2 3">V7</strain>
    </source>
</reference>
<feature type="compositionally biased region" description="Low complexity" evidence="1">
    <location>
        <begin position="124"/>
        <end position="136"/>
    </location>
</feature>
<name>A0A5C6FIM7_9PLAN</name>
<sequence>MHGGLTHPRGLNAYSSSTVRPYHPYRGSHITHCKKENLHRMNDLNGLLESALDESQRESTTQTKVEKPQLSKSERVRLYLKQHPGVRNKDVVAALSHHGVKAADVANVKAQLKRKAEKNKGKSEPAAAKSAPVAAETGAPADSSNSIDATVGLDVLELGMEFIRKSGGVNEAQHVLNLIRRIRQI</sequence>
<organism evidence="2 3">
    <name type="scientific">Crateriforma conspicua</name>
    <dbReference type="NCBI Taxonomy" id="2527996"/>
    <lineage>
        <taxon>Bacteria</taxon>
        <taxon>Pseudomonadati</taxon>
        <taxon>Planctomycetota</taxon>
        <taxon>Planctomycetia</taxon>
        <taxon>Planctomycetales</taxon>
        <taxon>Planctomycetaceae</taxon>
        <taxon>Crateriforma</taxon>
    </lineage>
</organism>
<evidence type="ECO:0000313" key="3">
    <source>
        <dbReference type="Proteomes" id="UP000316476"/>
    </source>
</evidence>
<evidence type="ECO:0000313" key="2">
    <source>
        <dbReference type="EMBL" id="TWU61817.1"/>
    </source>
</evidence>
<feature type="region of interest" description="Disordered" evidence="1">
    <location>
        <begin position="114"/>
        <end position="146"/>
    </location>
</feature>
<gene>
    <name evidence="2" type="ORF">V7x_35060</name>
</gene>
<dbReference type="Proteomes" id="UP000316476">
    <property type="component" value="Unassembled WGS sequence"/>
</dbReference>